<reference evidence="1 2" key="1">
    <citation type="journal article" date="2009" name="Nat. Genet.">
        <title>Comparative genomic and phylogeographic analysis of Mycobacterium leprae.</title>
        <authorList>
            <person name="Monot M."/>
            <person name="Honore N."/>
            <person name="Garnier T."/>
            <person name="Zidane N."/>
            <person name="Sherafi D."/>
            <person name="Paniz-Mondolfi A."/>
            <person name="Matsuoka M."/>
            <person name="Taylor G.M."/>
            <person name="Donoghue H.D."/>
            <person name="Bouwman A."/>
            <person name="Mays S."/>
            <person name="Watson C."/>
            <person name="Lockwood D."/>
            <person name="Khamispour A."/>
            <person name="Dowlati Y."/>
            <person name="Jianping S."/>
            <person name="Rea T.H."/>
            <person name="Vera-Cabrera L."/>
            <person name="Stefani M.M."/>
            <person name="Banu S."/>
            <person name="Macdonald M."/>
            <person name="Sapkota B.R."/>
            <person name="Spencer J.S."/>
            <person name="Thomas J."/>
            <person name="Harshman K."/>
            <person name="Singh P."/>
            <person name="Busso P."/>
            <person name="Gattiker A."/>
            <person name="Rougemont J."/>
            <person name="Brennan P.J."/>
            <person name="Cole S.T."/>
        </authorList>
    </citation>
    <scope>NUCLEOTIDE SEQUENCE [LARGE SCALE GENOMIC DNA]</scope>
    <source>
        <strain evidence="2">Br4923</strain>
    </source>
</reference>
<dbReference type="AlphaFoldDB" id="A0A0H3MZ38"/>
<dbReference type="KEGG" id="mlb:MLBr01001"/>
<evidence type="ECO:0000313" key="2">
    <source>
        <dbReference type="Proteomes" id="UP000006900"/>
    </source>
</evidence>
<dbReference type="Proteomes" id="UP000006900">
    <property type="component" value="Chromosome"/>
</dbReference>
<protein>
    <submittedName>
        <fullName evidence="1">Uncharacterized protein</fullName>
    </submittedName>
</protein>
<dbReference type="EMBL" id="FM211192">
    <property type="protein sequence ID" value="CAR71096.1"/>
    <property type="molecule type" value="Genomic_DNA"/>
</dbReference>
<sequence>MPDPVVMPVPCPTSGFTQYSPYYRGAQITLLQQTILAKLNQKYYNNRYRVDVEMVLSHTGVEADSAASHTILGLSSSILPPYGCRTKKQRS</sequence>
<proteinExistence type="predicted"/>
<name>A0A0H3MZ38_MYCLB</name>
<accession>A0A0H3MZ38</accession>
<organism evidence="1 2">
    <name type="scientific">Mycobacterium leprae (strain Br4923)</name>
    <dbReference type="NCBI Taxonomy" id="561304"/>
    <lineage>
        <taxon>Bacteria</taxon>
        <taxon>Bacillati</taxon>
        <taxon>Actinomycetota</taxon>
        <taxon>Actinomycetes</taxon>
        <taxon>Mycobacteriales</taxon>
        <taxon>Mycobacteriaceae</taxon>
        <taxon>Mycobacterium</taxon>
    </lineage>
</organism>
<dbReference type="HOGENOM" id="CLU_2423767_0_0_11"/>
<gene>
    <name evidence="1" type="ordered locus">MLBr01001</name>
</gene>
<evidence type="ECO:0000313" key="1">
    <source>
        <dbReference type="EMBL" id="CAR71096.1"/>
    </source>
</evidence>